<dbReference type="OMA" id="DSTERQM"/>
<evidence type="ECO:0000313" key="14">
    <source>
        <dbReference type="Ensembl" id="ENSOANP00000010493.2"/>
    </source>
</evidence>
<keyword evidence="2 12" id="KW-1003">Cell membrane</keyword>
<dbReference type="Proteomes" id="UP000002279">
    <property type="component" value="Chromosome X5"/>
</dbReference>
<dbReference type="GeneTree" id="ENSGT01150000286913"/>
<evidence type="ECO:0000256" key="10">
    <source>
        <dbReference type="ARBA" id="ARBA00023224"/>
    </source>
</evidence>
<evidence type="ECO:0000256" key="1">
    <source>
        <dbReference type="ARBA" id="ARBA00004651"/>
    </source>
</evidence>
<keyword evidence="9 11" id="KW-0675">Receptor</keyword>
<comment type="subcellular location">
    <subcellularLocation>
        <location evidence="1 12">Cell membrane</location>
        <topology evidence="1 12">Multi-pass membrane protein</topology>
    </subcellularLocation>
</comment>
<dbReference type="FunFam" id="1.20.1070.10:FF:000005">
    <property type="entry name" value="Olfactory receptor"/>
    <property type="match status" value="1"/>
</dbReference>
<dbReference type="GO" id="GO:0050911">
    <property type="term" value="P:detection of chemical stimulus involved in sensory perception of smell"/>
    <property type="evidence" value="ECO:0000318"/>
    <property type="project" value="GO_Central"/>
</dbReference>
<dbReference type="FunCoup" id="F6VLC6">
    <property type="interactions" value="200"/>
</dbReference>
<evidence type="ECO:0000256" key="3">
    <source>
        <dbReference type="ARBA" id="ARBA00022606"/>
    </source>
</evidence>
<dbReference type="InterPro" id="IPR017452">
    <property type="entry name" value="GPCR_Rhodpsn_7TM"/>
</dbReference>
<evidence type="ECO:0000256" key="5">
    <source>
        <dbReference type="ARBA" id="ARBA00022725"/>
    </source>
</evidence>
<evidence type="ECO:0000256" key="11">
    <source>
        <dbReference type="RuleBase" id="RU000688"/>
    </source>
</evidence>
<dbReference type="Ensembl" id="ENSOANT00000010495.2">
    <property type="protein sequence ID" value="ENSOANP00000010493.2"/>
    <property type="gene ID" value="ENSOANG00000006574.3"/>
</dbReference>
<dbReference type="PRINTS" id="PR00245">
    <property type="entry name" value="OLFACTORYR"/>
</dbReference>
<feature type="transmembrane region" description="Helical" evidence="12">
    <location>
        <begin position="294"/>
        <end position="313"/>
    </location>
</feature>
<accession>F6VLC6</accession>
<feature type="transmembrane region" description="Helical" evidence="12">
    <location>
        <begin position="221"/>
        <end position="242"/>
    </location>
</feature>
<dbReference type="InterPro" id="IPR000276">
    <property type="entry name" value="GPCR_Rhodpsn"/>
</dbReference>
<dbReference type="InParanoid" id="F6VLC6"/>
<feature type="domain" description="G-protein coupled receptors family 1 profile" evidence="13">
    <location>
        <begin position="61"/>
        <end position="311"/>
    </location>
</feature>
<evidence type="ECO:0000256" key="4">
    <source>
        <dbReference type="ARBA" id="ARBA00022692"/>
    </source>
</evidence>
<evidence type="ECO:0000259" key="13">
    <source>
        <dbReference type="PROSITE" id="PS50262"/>
    </source>
</evidence>
<proteinExistence type="inferred from homology"/>
<evidence type="ECO:0000256" key="7">
    <source>
        <dbReference type="ARBA" id="ARBA00023040"/>
    </source>
</evidence>
<keyword evidence="15" id="KW-1185">Reference proteome</keyword>
<keyword evidence="6 12" id="KW-1133">Transmembrane helix</keyword>
<dbReference type="AlphaFoldDB" id="F6VLC6"/>
<comment type="similarity">
    <text evidence="11">Belongs to the G-protein coupled receptor 1 family.</text>
</comment>
<feature type="transmembrane region" description="Helical" evidence="12">
    <location>
        <begin position="80"/>
        <end position="98"/>
    </location>
</feature>
<dbReference type="HOGENOM" id="CLU_012526_5_5_1"/>
<dbReference type="GO" id="GO:0004930">
    <property type="term" value="F:G protein-coupled receptor activity"/>
    <property type="evidence" value="ECO:0007669"/>
    <property type="project" value="UniProtKB-KW"/>
</dbReference>
<reference evidence="14 15" key="1">
    <citation type="journal article" date="2008" name="Nature">
        <title>Genome analysis of the platypus reveals unique signatures of evolution.</title>
        <authorList>
            <person name="Warren W.C."/>
            <person name="Hillier L.W."/>
            <person name="Marshall Graves J.A."/>
            <person name="Birney E."/>
            <person name="Ponting C.P."/>
            <person name="Grutzner F."/>
            <person name="Belov K."/>
            <person name="Miller W."/>
            <person name="Clarke L."/>
            <person name="Chinwalla A.T."/>
            <person name="Yang S.P."/>
            <person name="Heger A."/>
            <person name="Locke D.P."/>
            <person name="Miethke P."/>
            <person name="Waters P.D."/>
            <person name="Veyrunes F."/>
            <person name="Fulton L."/>
            <person name="Fulton B."/>
            <person name="Graves T."/>
            <person name="Wallis J."/>
            <person name="Puente X.S."/>
            <person name="Lopez-Otin C."/>
            <person name="Ordonez G.R."/>
            <person name="Eichler E.E."/>
            <person name="Chen L."/>
            <person name="Cheng Z."/>
            <person name="Deakin J.E."/>
            <person name="Alsop A."/>
            <person name="Thompson K."/>
            <person name="Kirby P."/>
            <person name="Papenfuss A.T."/>
            <person name="Wakefield M.J."/>
            <person name="Olender T."/>
            <person name="Lancet D."/>
            <person name="Huttley G.A."/>
            <person name="Smit A.F."/>
            <person name="Pask A."/>
            <person name="Temple-Smith P."/>
            <person name="Batzer M.A."/>
            <person name="Walker J.A."/>
            <person name="Konkel M.K."/>
            <person name="Harris R.S."/>
            <person name="Whittington C.M."/>
            <person name="Wong E.S."/>
            <person name="Gemmell N.J."/>
            <person name="Buschiazzo E."/>
            <person name="Vargas Jentzsch I.M."/>
            <person name="Merkel A."/>
            <person name="Schmitz J."/>
            <person name="Zemann A."/>
            <person name="Churakov G."/>
            <person name="Kriegs J.O."/>
            <person name="Brosius J."/>
            <person name="Murchison E.P."/>
            <person name="Sachidanandam R."/>
            <person name="Smith C."/>
            <person name="Hannon G.J."/>
            <person name="Tsend-Ayush E."/>
            <person name="McMillan D."/>
            <person name="Attenborough R."/>
            <person name="Rens W."/>
            <person name="Ferguson-Smith M."/>
            <person name="Lefevre C.M."/>
            <person name="Sharp J.A."/>
            <person name="Nicholas K.R."/>
            <person name="Ray D.A."/>
            <person name="Kube M."/>
            <person name="Reinhardt R."/>
            <person name="Pringle T.H."/>
            <person name="Taylor J."/>
            <person name="Jones R.C."/>
            <person name="Nixon B."/>
            <person name="Dacheux J.L."/>
            <person name="Niwa H."/>
            <person name="Sekita Y."/>
            <person name="Huang X."/>
            <person name="Stark A."/>
            <person name="Kheradpour P."/>
            <person name="Kellis M."/>
            <person name="Flicek P."/>
            <person name="Chen Y."/>
            <person name="Webber C."/>
            <person name="Hardison R."/>
            <person name="Nelson J."/>
            <person name="Hallsworth-Pepin K."/>
            <person name="Delehaunty K."/>
            <person name="Markovic C."/>
            <person name="Minx P."/>
            <person name="Feng Y."/>
            <person name="Kremitzki C."/>
            <person name="Mitreva M."/>
            <person name="Glasscock J."/>
            <person name="Wylie T."/>
            <person name="Wohldmann P."/>
            <person name="Thiru P."/>
            <person name="Nhan M.N."/>
            <person name="Pohl C.S."/>
            <person name="Smith S.M."/>
            <person name="Hou S."/>
            <person name="Nefedov M."/>
            <person name="de Jong P.J."/>
            <person name="Renfree M.B."/>
            <person name="Mardis E.R."/>
            <person name="Wilson R.K."/>
        </authorList>
    </citation>
    <scope>NUCLEOTIDE SEQUENCE [LARGE SCALE GENOMIC DNA]</scope>
    <source>
        <strain evidence="14 15">Glennie</strain>
    </source>
</reference>
<dbReference type="SUPFAM" id="SSF81321">
    <property type="entry name" value="Family A G protein-coupled receptor-like"/>
    <property type="match status" value="1"/>
</dbReference>
<dbReference type="PANTHER" id="PTHR26453">
    <property type="entry name" value="OLFACTORY RECEPTOR"/>
    <property type="match status" value="1"/>
</dbReference>
<reference evidence="14" key="3">
    <citation type="submission" date="2025-09" db="UniProtKB">
        <authorList>
            <consortium name="Ensembl"/>
        </authorList>
    </citation>
    <scope>IDENTIFICATION</scope>
    <source>
        <strain evidence="14">Glennie</strain>
    </source>
</reference>
<keyword evidence="8 12" id="KW-0472">Membrane</keyword>
<dbReference type="PRINTS" id="PR00237">
    <property type="entry name" value="GPCRRHODOPSN"/>
</dbReference>
<feature type="transmembrane region" description="Helical" evidence="12">
    <location>
        <begin position="263"/>
        <end position="282"/>
    </location>
</feature>
<evidence type="ECO:0000313" key="15">
    <source>
        <dbReference type="Proteomes" id="UP000002279"/>
    </source>
</evidence>
<evidence type="ECO:0000256" key="6">
    <source>
        <dbReference type="ARBA" id="ARBA00022989"/>
    </source>
</evidence>
<feature type="transmembrane region" description="Helical" evidence="12">
    <location>
        <begin position="118"/>
        <end position="140"/>
    </location>
</feature>
<dbReference type="Gene3D" id="1.20.1070.10">
    <property type="entry name" value="Rhodopsin 7-helix transmembrane proteins"/>
    <property type="match status" value="1"/>
</dbReference>
<protein>
    <recommendedName>
        <fullName evidence="12">Olfactory receptor</fullName>
    </recommendedName>
</protein>
<dbReference type="STRING" id="9258.ENSOANP00000010493"/>
<keyword evidence="4 11" id="KW-0812">Transmembrane</keyword>
<dbReference type="PROSITE" id="PS00237">
    <property type="entry name" value="G_PROTEIN_RECEP_F1_1"/>
    <property type="match status" value="1"/>
</dbReference>
<feature type="transmembrane region" description="Helical" evidence="12">
    <location>
        <begin position="152"/>
        <end position="174"/>
    </location>
</feature>
<name>F6VLC6_ORNAN</name>
<organism evidence="14 15">
    <name type="scientific">Ornithorhynchus anatinus</name>
    <name type="common">Duckbill platypus</name>
    <dbReference type="NCBI Taxonomy" id="9258"/>
    <lineage>
        <taxon>Eukaryota</taxon>
        <taxon>Metazoa</taxon>
        <taxon>Chordata</taxon>
        <taxon>Craniata</taxon>
        <taxon>Vertebrata</taxon>
        <taxon>Euteleostomi</taxon>
        <taxon>Mammalia</taxon>
        <taxon>Monotremata</taxon>
        <taxon>Ornithorhynchidae</taxon>
        <taxon>Ornithorhynchus</taxon>
    </lineage>
</organism>
<dbReference type="InterPro" id="IPR000725">
    <property type="entry name" value="Olfact_rcpt"/>
</dbReference>
<keyword evidence="7 11" id="KW-0297">G-protein coupled receptor</keyword>
<dbReference type="Pfam" id="PF13853">
    <property type="entry name" value="7tm_4"/>
    <property type="match status" value="1"/>
</dbReference>
<sequence>ISAIPLPLLSFGALPCDMRQRRLSNESSRGDFFLVGFSDWPQLEPVLFGIVLTSYLLTMLGNTAIIVVSRLDPRLHTPMYYFLGHLSFLDLCYATSITPGLLANLRGQAQTIGHLGCMVQLCVSLALGCTECFLLAVMAYDRYAAVCRPLRYAALVPPALCRALAAVSWLGGAFSSLVQAGLVGALPLCGLRRLDHFLCEMPALLRLTCERNPGGTEAKMFVTRVLVLLVPVSLILVSYGHIARTVLRMRSAGGRRKAAGTCGCHLTAVTLFYGSAISVYLQPVHRYSQGRGKFVTLFYTVVTPTLNPLIYSLRNQDVKRALGRLLKGQEARGL</sequence>
<dbReference type="GO" id="GO:0004984">
    <property type="term" value="F:olfactory receptor activity"/>
    <property type="evidence" value="ECO:0000318"/>
    <property type="project" value="GO_Central"/>
</dbReference>
<reference evidence="14" key="2">
    <citation type="submission" date="2025-08" db="UniProtKB">
        <authorList>
            <consortium name="Ensembl"/>
        </authorList>
    </citation>
    <scope>IDENTIFICATION</scope>
    <source>
        <strain evidence="14">Glennie</strain>
    </source>
</reference>
<dbReference type="eggNOG" id="ENOG502SI2C">
    <property type="taxonomic scope" value="Eukaryota"/>
</dbReference>
<keyword evidence="5 12" id="KW-0552">Olfaction</keyword>
<dbReference type="PROSITE" id="PS50262">
    <property type="entry name" value="G_PROTEIN_RECEP_F1_2"/>
    <property type="match status" value="1"/>
</dbReference>
<keyword evidence="10 11" id="KW-0807">Transducer</keyword>
<evidence type="ECO:0000256" key="12">
    <source>
        <dbReference type="RuleBase" id="RU363047"/>
    </source>
</evidence>
<gene>
    <name evidence="14" type="primary">OR2I1P</name>
    <name evidence="14" type="synonym">OR2I1</name>
</gene>
<dbReference type="GO" id="GO:0005886">
    <property type="term" value="C:plasma membrane"/>
    <property type="evidence" value="ECO:0000318"/>
    <property type="project" value="GO_Central"/>
</dbReference>
<evidence type="ECO:0000256" key="8">
    <source>
        <dbReference type="ARBA" id="ARBA00023136"/>
    </source>
</evidence>
<evidence type="ECO:0000256" key="9">
    <source>
        <dbReference type="ARBA" id="ARBA00023170"/>
    </source>
</evidence>
<evidence type="ECO:0000256" key="2">
    <source>
        <dbReference type="ARBA" id="ARBA00022475"/>
    </source>
</evidence>
<feature type="transmembrane region" description="Helical" evidence="12">
    <location>
        <begin position="46"/>
        <end position="68"/>
    </location>
</feature>
<keyword evidence="3 12" id="KW-0716">Sensory transduction</keyword>